<proteinExistence type="predicted"/>
<reference evidence="1" key="1">
    <citation type="journal article" date="2021" name="New Phytol.">
        <title>Evolutionary innovations through gain and loss of genes in the ectomycorrhizal Boletales.</title>
        <authorList>
            <person name="Wu G."/>
            <person name="Miyauchi S."/>
            <person name="Morin E."/>
            <person name="Kuo A."/>
            <person name="Drula E."/>
            <person name="Varga T."/>
            <person name="Kohler A."/>
            <person name="Feng B."/>
            <person name="Cao Y."/>
            <person name="Lipzen A."/>
            <person name="Daum C."/>
            <person name="Hundley H."/>
            <person name="Pangilinan J."/>
            <person name="Johnson J."/>
            <person name="Barry K."/>
            <person name="LaButti K."/>
            <person name="Ng V."/>
            <person name="Ahrendt S."/>
            <person name="Min B."/>
            <person name="Choi I.G."/>
            <person name="Park H."/>
            <person name="Plett J.M."/>
            <person name="Magnuson J."/>
            <person name="Spatafora J.W."/>
            <person name="Nagy L.G."/>
            <person name="Henrissat B."/>
            <person name="Grigoriev I.V."/>
            <person name="Yang Z.L."/>
            <person name="Xu J."/>
            <person name="Martin F.M."/>
        </authorList>
    </citation>
    <scope>NUCLEOTIDE SEQUENCE</scope>
    <source>
        <strain evidence="1">KUC20120723A-06</strain>
    </source>
</reference>
<dbReference type="Proteomes" id="UP000790709">
    <property type="component" value="Unassembled WGS sequence"/>
</dbReference>
<gene>
    <name evidence="1" type="ORF">BV22DRAFT_1052491</name>
</gene>
<keyword evidence="2" id="KW-1185">Reference proteome</keyword>
<accession>A0ACB8AWK5</accession>
<organism evidence="1 2">
    <name type="scientific">Leucogyrophana mollusca</name>
    <dbReference type="NCBI Taxonomy" id="85980"/>
    <lineage>
        <taxon>Eukaryota</taxon>
        <taxon>Fungi</taxon>
        <taxon>Dikarya</taxon>
        <taxon>Basidiomycota</taxon>
        <taxon>Agaricomycotina</taxon>
        <taxon>Agaricomycetes</taxon>
        <taxon>Agaricomycetidae</taxon>
        <taxon>Boletales</taxon>
        <taxon>Boletales incertae sedis</taxon>
        <taxon>Leucogyrophana</taxon>
    </lineage>
</organism>
<evidence type="ECO:0000313" key="2">
    <source>
        <dbReference type="Proteomes" id="UP000790709"/>
    </source>
</evidence>
<sequence>MRSAAALGINPVIGQHASKAPSRFDADVLVVMIWATITLHAAAIISSLSASTYDMPSADALHTPYDMRPAAELDVNPSIGQHVPHNPGQHAGDVPVIMIWAASSRLPYGDGNNYSMTLGQHIVKDSSQDISEKVGRYATDQH</sequence>
<protein>
    <submittedName>
        <fullName evidence="1">Uncharacterized protein</fullName>
    </submittedName>
</protein>
<evidence type="ECO:0000313" key="1">
    <source>
        <dbReference type="EMBL" id="KAH7917356.1"/>
    </source>
</evidence>
<dbReference type="EMBL" id="MU267105">
    <property type="protein sequence ID" value="KAH7917356.1"/>
    <property type="molecule type" value="Genomic_DNA"/>
</dbReference>
<name>A0ACB8AWK5_9AGAM</name>
<comment type="caution">
    <text evidence="1">The sequence shown here is derived from an EMBL/GenBank/DDBJ whole genome shotgun (WGS) entry which is preliminary data.</text>
</comment>